<dbReference type="SUPFAM" id="SSF51445">
    <property type="entry name" value="(Trans)glycosidases"/>
    <property type="match status" value="1"/>
</dbReference>
<dbReference type="InterPro" id="IPR004886">
    <property type="entry name" value="Glucanosyltransferase"/>
</dbReference>
<feature type="region of interest" description="Disordered" evidence="6">
    <location>
        <begin position="373"/>
        <end position="414"/>
    </location>
</feature>
<evidence type="ECO:0000313" key="9">
    <source>
        <dbReference type="Proteomes" id="UP000799324"/>
    </source>
</evidence>
<feature type="compositionally biased region" description="Basic and acidic residues" evidence="6">
    <location>
        <begin position="460"/>
        <end position="469"/>
    </location>
</feature>
<dbReference type="PANTHER" id="PTHR31468:SF8">
    <property type="entry name" value="1,3-BETA-GLUCANOSYLTRANSFERASE GAS2"/>
    <property type="match status" value="1"/>
</dbReference>
<keyword evidence="5" id="KW-0449">Lipoprotein</keyword>
<evidence type="ECO:0000256" key="4">
    <source>
        <dbReference type="ARBA" id="ARBA00023180"/>
    </source>
</evidence>
<keyword evidence="5 7" id="KW-0472">Membrane</keyword>
<organism evidence="8 9">
    <name type="scientific">Lophiostoma macrostomum CBS 122681</name>
    <dbReference type="NCBI Taxonomy" id="1314788"/>
    <lineage>
        <taxon>Eukaryota</taxon>
        <taxon>Fungi</taxon>
        <taxon>Dikarya</taxon>
        <taxon>Ascomycota</taxon>
        <taxon>Pezizomycotina</taxon>
        <taxon>Dothideomycetes</taxon>
        <taxon>Pleosporomycetidae</taxon>
        <taxon>Pleosporales</taxon>
        <taxon>Lophiostomataceae</taxon>
        <taxon>Lophiostoma</taxon>
    </lineage>
</organism>
<keyword evidence="5" id="KW-0336">GPI-anchor</keyword>
<keyword evidence="8" id="KW-0378">Hydrolase</keyword>
<dbReference type="EC" id="2.4.1.-" evidence="5"/>
<feature type="compositionally biased region" description="Low complexity" evidence="6">
    <location>
        <begin position="394"/>
        <end position="403"/>
    </location>
</feature>
<evidence type="ECO:0000256" key="6">
    <source>
        <dbReference type="SAM" id="MobiDB-lite"/>
    </source>
</evidence>
<reference evidence="8" key="1">
    <citation type="journal article" date="2020" name="Stud. Mycol.">
        <title>101 Dothideomycetes genomes: a test case for predicting lifestyles and emergence of pathogens.</title>
        <authorList>
            <person name="Haridas S."/>
            <person name="Albert R."/>
            <person name="Binder M."/>
            <person name="Bloem J."/>
            <person name="Labutti K."/>
            <person name="Salamov A."/>
            <person name="Andreopoulos B."/>
            <person name="Baker S."/>
            <person name="Barry K."/>
            <person name="Bills G."/>
            <person name="Bluhm B."/>
            <person name="Cannon C."/>
            <person name="Castanera R."/>
            <person name="Culley D."/>
            <person name="Daum C."/>
            <person name="Ezra D."/>
            <person name="Gonzalez J."/>
            <person name="Henrissat B."/>
            <person name="Kuo A."/>
            <person name="Liang C."/>
            <person name="Lipzen A."/>
            <person name="Lutzoni F."/>
            <person name="Magnuson J."/>
            <person name="Mondo S."/>
            <person name="Nolan M."/>
            <person name="Ohm R."/>
            <person name="Pangilinan J."/>
            <person name="Park H.-J."/>
            <person name="Ramirez L."/>
            <person name="Alfaro M."/>
            <person name="Sun H."/>
            <person name="Tritt A."/>
            <person name="Yoshinaga Y."/>
            <person name="Zwiers L.-H."/>
            <person name="Turgeon B."/>
            <person name="Goodwin S."/>
            <person name="Spatafora J."/>
            <person name="Crous P."/>
            <person name="Grigoriev I."/>
        </authorList>
    </citation>
    <scope>NUCLEOTIDE SEQUENCE</scope>
    <source>
        <strain evidence="8">CBS 122681</strain>
    </source>
</reference>
<keyword evidence="7" id="KW-1133">Transmembrane helix</keyword>
<dbReference type="OrthoDB" id="421038at2759"/>
<keyword evidence="3" id="KW-0732">Signal</keyword>
<dbReference type="GO" id="GO:0005886">
    <property type="term" value="C:plasma membrane"/>
    <property type="evidence" value="ECO:0007669"/>
    <property type="project" value="UniProtKB-SubCell"/>
</dbReference>
<protein>
    <recommendedName>
        <fullName evidence="5">1,3-beta-glucanosyltransferase</fullName>
        <ecNumber evidence="5">2.4.1.-</ecNumber>
    </recommendedName>
</protein>
<feature type="transmembrane region" description="Helical" evidence="7">
    <location>
        <begin position="422"/>
        <end position="445"/>
    </location>
</feature>
<keyword evidence="4" id="KW-0325">Glycoprotein</keyword>
<dbReference type="CDD" id="cd12841">
    <property type="entry name" value="TM_EphA1"/>
    <property type="match status" value="1"/>
</dbReference>
<dbReference type="EMBL" id="MU004376">
    <property type="protein sequence ID" value="KAF2653708.1"/>
    <property type="molecule type" value="Genomic_DNA"/>
</dbReference>
<proteinExistence type="inferred from homology"/>
<evidence type="ECO:0000256" key="5">
    <source>
        <dbReference type="RuleBase" id="RU361209"/>
    </source>
</evidence>
<feature type="region of interest" description="Disordered" evidence="6">
    <location>
        <begin position="452"/>
        <end position="475"/>
    </location>
</feature>
<dbReference type="GO" id="GO:0042124">
    <property type="term" value="F:1,3-beta-glucanosyltransferase activity"/>
    <property type="evidence" value="ECO:0007669"/>
    <property type="project" value="TreeGrafter"/>
</dbReference>
<dbReference type="Gene3D" id="3.20.20.80">
    <property type="entry name" value="Glycosidases"/>
    <property type="match status" value="1"/>
</dbReference>
<keyword evidence="7" id="KW-0812">Transmembrane</keyword>
<dbReference type="GO" id="GO:0098552">
    <property type="term" value="C:side of membrane"/>
    <property type="evidence" value="ECO:0007669"/>
    <property type="project" value="UniProtKB-KW"/>
</dbReference>
<dbReference type="PANTHER" id="PTHR31468">
    <property type="entry name" value="1,3-BETA-GLUCANOSYLTRANSFERASE GAS1"/>
    <property type="match status" value="1"/>
</dbReference>
<keyword evidence="9" id="KW-1185">Reference proteome</keyword>
<keyword evidence="5" id="KW-0808">Transferase</keyword>
<evidence type="ECO:0000256" key="2">
    <source>
        <dbReference type="ARBA" id="ARBA00007528"/>
    </source>
</evidence>
<evidence type="ECO:0000256" key="7">
    <source>
        <dbReference type="SAM" id="Phobius"/>
    </source>
</evidence>
<dbReference type="GO" id="GO:0016787">
    <property type="term" value="F:hydrolase activity"/>
    <property type="evidence" value="ECO:0007669"/>
    <property type="project" value="UniProtKB-KW"/>
</dbReference>
<name>A0A6A6T4G5_9PLEO</name>
<evidence type="ECO:0000313" key="8">
    <source>
        <dbReference type="EMBL" id="KAF2653708.1"/>
    </source>
</evidence>
<gene>
    <name evidence="8" type="ORF">K491DRAFT_694449</name>
</gene>
<feature type="compositionally biased region" description="Basic and acidic residues" evidence="6">
    <location>
        <begin position="542"/>
        <end position="551"/>
    </location>
</feature>
<sequence>MSYGELRWSNIWNGPWVAVVLLVANIASAIPTISIKGSKFFTSDGDQFFIKGVVYAPSWQQENNNLVNGTQCEVDANLIKKLGANVIRVYSIDPSLNHDQCMQVFSDAGIYLMLDLATPTYQIDPNDPQWNTTLRDQFAKVIDNFQGYDNLFAFNAGDEVVTNTSTSDAAAYVKASIADMKAYRDAMQYRDIPIGYAAVDNSNIRTIQQDYFDCGKPAVGADFFAVNRFSWCESSSFTASGYQELYNEFDGYDIPTFLSQTGCSLAQSAPPNRTFDDQTAVLGQQMNDRFSGAVVYEWHQEETNYGLVSYDNADWTGMPSLFPDYTALSEQWATLTPDGVKKSAYQASGTKRSCPTSVSGTWNVKQNQALPTVGLSGVSTPTGARTQSGGGAASGTAAGSAEQGEGGGTGGQQKSSGFTGGAIAGIVLGALVGIALILGVILFFLKRKKGQQKDVAGADGPDHSREGDKMLATSADGNNHAYGYYGPQELAGLGQSQELDPSRGYIVPMKAPELAQPDYNHELSDHNTRMPQMEEVALNQHTQERGQEARQPEPSPHVQAQRRTEMDWLASEEARLRQRREVLMQQGGATE</sequence>
<dbReference type="Proteomes" id="UP000799324">
    <property type="component" value="Unassembled WGS sequence"/>
</dbReference>
<feature type="region of interest" description="Disordered" evidence="6">
    <location>
        <begin position="539"/>
        <end position="565"/>
    </location>
</feature>
<dbReference type="InterPro" id="IPR017853">
    <property type="entry name" value="GH"/>
</dbReference>
<evidence type="ECO:0000256" key="3">
    <source>
        <dbReference type="ARBA" id="ARBA00022729"/>
    </source>
</evidence>
<comment type="subcellular location">
    <subcellularLocation>
        <location evidence="1 5">Cell membrane</location>
        <topology evidence="1 5">Lipid-anchor</topology>
        <topology evidence="1 5">GPI-anchor</topology>
    </subcellularLocation>
</comment>
<comment type="similarity">
    <text evidence="2 5">Belongs to the glycosyl hydrolase 72 family.</text>
</comment>
<dbReference type="GO" id="GO:0031505">
    <property type="term" value="P:fungal-type cell wall organization"/>
    <property type="evidence" value="ECO:0007669"/>
    <property type="project" value="TreeGrafter"/>
</dbReference>
<dbReference type="Pfam" id="PF03198">
    <property type="entry name" value="Glyco_hydro_72"/>
    <property type="match status" value="1"/>
</dbReference>
<evidence type="ECO:0000256" key="1">
    <source>
        <dbReference type="ARBA" id="ARBA00004609"/>
    </source>
</evidence>
<dbReference type="GO" id="GO:0071970">
    <property type="term" value="P:fungal-type cell wall (1-&gt;3)-beta-D-glucan biosynthetic process"/>
    <property type="evidence" value="ECO:0007669"/>
    <property type="project" value="TreeGrafter"/>
</dbReference>
<accession>A0A6A6T4G5</accession>
<dbReference type="AlphaFoldDB" id="A0A6A6T4G5"/>
<comment type="function">
    <text evidence="5">Splits internally a 1,3-beta-glucan molecule and transfers the newly generated reducing end (the donor) to the non-reducing end of another 1,3-beta-glucan molecule (the acceptor) forming a 1,3-beta linkage, resulting in the elongation of 1,3-beta-glucan chains in the cell wall.</text>
</comment>